<dbReference type="EMBL" id="VYKJ01000007">
    <property type="protein sequence ID" value="KAA8998960.1"/>
    <property type="molecule type" value="Genomic_DNA"/>
</dbReference>
<dbReference type="RefSeq" id="WP_150435759.1">
    <property type="nucleotide sequence ID" value="NZ_VYKJ01000007.1"/>
</dbReference>
<evidence type="ECO:0000313" key="2">
    <source>
        <dbReference type="EMBL" id="KAA8998960.1"/>
    </source>
</evidence>
<dbReference type="Proteomes" id="UP000335415">
    <property type="component" value="Unassembled WGS sequence"/>
</dbReference>
<evidence type="ECO:0008006" key="4">
    <source>
        <dbReference type="Google" id="ProtNLM"/>
    </source>
</evidence>
<comment type="caution">
    <text evidence="2">The sequence shown here is derived from an EMBL/GenBank/DDBJ whole genome shotgun (WGS) entry which is preliminary data.</text>
</comment>
<protein>
    <recommendedName>
        <fullName evidence="4">PEGA domain-containing protein</fullName>
    </recommendedName>
</protein>
<organism evidence="2 3">
    <name type="scientific">Affinibrenneria salicis</name>
    <dbReference type="NCBI Taxonomy" id="2590031"/>
    <lineage>
        <taxon>Bacteria</taxon>
        <taxon>Pseudomonadati</taxon>
        <taxon>Pseudomonadota</taxon>
        <taxon>Gammaproteobacteria</taxon>
        <taxon>Enterobacterales</taxon>
        <taxon>Pectobacteriaceae</taxon>
        <taxon>Affinibrenneria</taxon>
    </lineage>
</organism>
<proteinExistence type="predicted"/>
<accession>A0A5J5FYX0</accession>
<dbReference type="AlphaFoldDB" id="A0A5J5FYX0"/>
<keyword evidence="1" id="KW-0732">Signal</keyword>
<name>A0A5J5FYX0_9GAMM</name>
<evidence type="ECO:0000313" key="3">
    <source>
        <dbReference type="Proteomes" id="UP000335415"/>
    </source>
</evidence>
<feature type="chain" id="PRO_5023925928" description="PEGA domain-containing protein" evidence="1">
    <location>
        <begin position="20"/>
        <end position="143"/>
    </location>
</feature>
<evidence type="ECO:0000256" key="1">
    <source>
        <dbReference type="SAM" id="SignalP"/>
    </source>
</evidence>
<dbReference type="PROSITE" id="PS51257">
    <property type="entry name" value="PROKAR_LIPOPROTEIN"/>
    <property type="match status" value="1"/>
</dbReference>
<reference evidence="2 3" key="1">
    <citation type="submission" date="2019-09" db="EMBL/GenBank/DDBJ databases">
        <authorList>
            <person name="Li Y."/>
        </authorList>
    </citation>
    <scope>NUCLEOTIDE SEQUENCE [LARGE SCALE GENOMIC DNA]</scope>
    <source>
        <strain evidence="2 3">L3-3HA</strain>
    </source>
</reference>
<sequence>MRYLLVMLFTLALAGCSTSRPDPSGFQDTPPSRLMRYQNTPSTPYATLVVLRDKGWMAGPCRIGVYIDDQFAGSLSSAEKATFRLPAGSHSLSLGQDGFQDNTCVWRDADARLTQTLQAGETRLLRISGQVGQGFTLRPDAAR</sequence>
<dbReference type="OrthoDB" id="9154618at2"/>
<keyword evidence="3" id="KW-1185">Reference proteome</keyword>
<feature type="signal peptide" evidence="1">
    <location>
        <begin position="1"/>
        <end position="19"/>
    </location>
</feature>
<gene>
    <name evidence="2" type="ORF">FJU30_14880</name>
</gene>